<dbReference type="InterPro" id="IPR051094">
    <property type="entry name" value="Diverse_Catalytic_Enzymes"/>
</dbReference>
<evidence type="ECO:0000313" key="3">
    <source>
        <dbReference type="Proteomes" id="UP000886890"/>
    </source>
</evidence>
<reference evidence="2" key="2">
    <citation type="submission" date="2021-04" db="EMBL/GenBank/DDBJ databases">
        <authorList>
            <person name="Gilroy R."/>
        </authorList>
    </citation>
    <scope>NUCLEOTIDE SEQUENCE</scope>
    <source>
        <strain evidence="2">CHK183-1962</strain>
    </source>
</reference>
<dbReference type="Gene3D" id="1.10.3210.10">
    <property type="entry name" value="Hypothetical protein af1432"/>
    <property type="match status" value="1"/>
</dbReference>
<sequence length="165" mass="19007">MELLVSEEIDPEFLEIVGPILRNKEFLKLGRYLQHRKTSRLEHSINVSYIAWKMAKNMDCDEKLAAVAGMLHDFCVYDFKDELPEGELHQAFYHPKAAAWTSEEQFGIDEKVRSIILTHMFPLGPMPKCKEAWVVTCADKLCASLELAHIPFALSWRQRVMIVTA</sequence>
<proteinExistence type="predicted"/>
<dbReference type="SUPFAM" id="SSF109604">
    <property type="entry name" value="HD-domain/PDEase-like"/>
    <property type="match status" value="1"/>
</dbReference>
<feature type="domain" description="HD" evidence="1">
    <location>
        <begin position="40"/>
        <end position="144"/>
    </location>
</feature>
<dbReference type="EMBL" id="DXEK01000122">
    <property type="protein sequence ID" value="HIX77370.1"/>
    <property type="molecule type" value="Genomic_DNA"/>
</dbReference>
<dbReference type="Pfam" id="PF01966">
    <property type="entry name" value="HD"/>
    <property type="match status" value="1"/>
</dbReference>
<evidence type="ECO:0000313" key="2">
    <source>
        <dbReference type="EMBL" id="HIX77370.1"/>
    </source>
</evidence>
<reference evidence="2" key="1">
    <citation type="journal article" date="2021" name="PeerJ">
        <title>Extensive microbial diversity within the chicken gut microbiome revealed by metagenomics and culture.</title>
        <authorList>
            <person name="Gilroy R."/>
            <person name="Ravi A."/>
            <person name="Getino M."/>
            <person name="Pursley I."/>
            <person name="Horton D.L."/>
            <person name="Alikhan N.F."/>
            <person name="Baker D."/>
            <person name="Gharbi K."/>
            <person name="Hall N."/>
            <person name="Watson M."/>
            <person name="Adriaenssens E.M."/>
            <person name="Foster-Nyarko E."/>
            <person name="Jarju S."/>
            <person name="Secka A."/>
            <person name="Antonio M."/>
            <person name="Oren A."/>
            <person name="Chaudhuri R.R."/>
            <person name="La Ragione R."/>
            <person name="Hildebrand F."/>
            <person name="Pallen M.J."/>
        </authorList>
    </citation>
    <scope>NUCLEOTIDE SEQUENCE</scope>
    <source>
        <strain evidence="2">CHK183-1962</strain>
    </source>
</reference>
<name>A0A9D1XDT8_9FIRM</name>
<dbReference type="InterPro" id="IPR006674">
    <property type="entry name" value="HD_domain"/>
</dbReference>
<organism evidence="2 3">
    <name type="scientific">Candidatus Fusicatenibacter merdavium</name>
    <dbReference type="NCBI Taxonomy" id="2838600"/>
    <lineage>
        <taxon>Bacteria</taxon>
        <taxon>Bacillati</taxon>
        <taxon>Bacillota</taxon>
        <taxon>Clostridia</taxon>
        <taxon>Lachnospirales</taxon>
        <taxon>Lachnospiraceae</taxon>
        <taxon>Fusicatenibacter</taxon>
    </lineage>
</organism>
<comment type="caution">
    <text evidence="2">The sequence shown here is derived from an EMBL/GenBank/DDBJ whole genome shotgun (WGS) entry which is preliminary data.</text>
</comment>
<dbReference type="Proteomes" id="UP000886890">
    <property type="component" value="Unassembled WGS sequence"/>
</dbReference>
<dbReference type="PANTHER" id="PTHR35795">
    <property type="entry name" value="SLR1885 PROTEIN"/>
    <property type="match status" value="1"/>
</dbReference>
<accession>A0A9D1XDT8</accession>
<dbReference type="PANTHER" id="PTHR35795:SF1">
    <property type="entry name" value="BIS(5'-NUCLEOSYL)-TETRAPHOSPHATASE, SYMMETRICAL"/>
    <property type="match status" value="1"/>
</dbReference>
<protein>
    <submittedName>
        <fullName evidence="2">HD domain-containing protein</fullName>
    </submittedName>
</protein>
<dbReference type="CDD" id="cd00077">
    <property type="entry name" value="HDc"/>
    <property type="match status" value="1"/>
</dbReference>
<gene>
    <name evidence="2" type="ORF">H9734_07235</name>
</gene>
<dbReference type="SMART" id="SM00471">
    <property type="entry name" value="HDc"/>
    <property type="match status" value="1"/>
</dbReference>
<evidence type="ECO:0000259" key="1">
    <source>
        <dbReference type="PROSITE" id="PS51831"/>
    </source>
</evidence>
<dbReference type="PROSITE" id="PS51831">
    <property type="entry name" value="HD"/>
    <property type="match status" value="1"/>
</dbReference>
<dbReference type="InterPro" id="IPR003607">
    <property type="entry name" value="HD/PDEase_dom"/>
</dbReference>
<dbReference type="AlphaFoldDB" id="A0A9D1XDT8"/>